<gene>
    <name evidence="1" type="ORF">N7498_007334</name>
</gene>
<evidence type="ECO:0000313" key="1">
    <source>
        <dbReference type="EMBL" id="KAJ5198217.1"/>
    </source>
</evidence>
<dbReference type="RefSeq" id="XP_058306645.1">
    <property type="nucleotide sequence ID" value="XM_058454396.1"/>
</dbReference>
<evidence type="ECO:0000313" key="2">
    <source>
        <dbReference type="Proteomes" id="UP001150904"/>
    </source>
</evidence>
<evidence type="ECO:0008006" key="3">
    <source>
        <dbReference type="Google" id="ProtNLM"/>
    </source>
</evidence>
<dbReference type="OrthoDB" id="4467576at2759"/>
<reference evidence="1" key="2">
    <citation type="journal article" date="2023" name="IMA Fungus">
        <title>Comparative genomic study of the Penicillium genus elucidates a diverse pangenome and 15 lateral gene transfer events.</title>
        <authorList>
            <person name="Petersen C."/>
            <person name="Sorensen T."/>
            <person name="Nielsen M.R."/>
            <person name="Sondergaard T.E."/>
            <person name="Sorensen J.L."/>
            <person name="Fitzpatrick D.A."/>
            <person name="Frisvad J.C."/>
            <person name="Nielsen K.L."/>
        </authorList>
    </citation>
    <scope>NUCLEOTIDE SEQUENCE</scope>
    <source>
        <strain evidence="1">IBT 15544</strain>
    </source>
</reference>
<name>A0A9W9MFA6_9EURO</name>
<dbReference type="EMBL" id="JAPQKR010000014">
    <property type="protein sequence ID" value="KAJ5198217.1"/>
    <property type="molecule type" value="Genomic_DNA"/>
</dbReference>
<dbReference type="AlphaFoldDB" id="A0A9W9MFA6"/>
<keyword evidence="2" id="KW-1185">Reference proteome</keyword>
<reference evidence="1" key="1">
    <citation type="submission" date="2022-12" db="EMBL/GenBank/DDBJ databases">
        <authorList>
            <person name="Petersen C."/>
        </authorList>
    </citation>
    <scope>NUCLEOTIDE SEQUENCE</scope>
    <source>
        <strain evidence="1">IBT 15544</strain>
    </source>
</reference>
<protein>
    <recommendedName>
        <fullName evidence="3">F-box domain-containing protein</fullName>
    </recommendedName>
</protein>
<dbReference type="Proteomes" id="UP001150904">
    <property type="component" value="Unassembled WGS sequence"/>
</dbReference>
<accession>A0A9W9MFA6</accession>
<dbReference type="GeneID" id="83181697"/>
<organism evidence="1 2">
    <name type="scientific">Penicillium cinerascens</name>
    <dbReference type="NCBI Taxonomy" id="70096"/>
    <lineage>
        <taxon>Eukaryota</taxon>
        <taxon>Fungi</taxon>
        <taxon>Dikarya</taxon>
        <taxon>Ascomycota</taxon>
        <taxon>Pezizomycotina</taxon>
        <taxon>Eurotiomycetes</taxon>
        <taxon>Eurotiomycetidae</taxon>
        <taxon>Eurotiales</taxon>
        <taxon>Aspergillaceae</taxon>
        <taxon>Penicillium</taxon>
    </lineage>
</organism>
<comment type="caution">
    <text evidence="1">The sequence shown here is derived from an EMBL/GenBank/DDBJ whole genome shotgun (WGS) entry which is preliminary data.</text>
</comment>
<proteinExistence type="predicted"/>
<sequence>MSPFFDRLRTAVSRRAKHASFLLVHKPSIWKRIPDNVLVFITAFTELEDIVSLALTCRLLHHRIGNNECAIAHAFLNLHTRNRVLEDYYVDSGVELSPGDDLTFISELFPPPPPEYAAGQSHDDAGYSLGYLADLKRCWSTCIWLSYHLADHVVRHHLETDSVARPLWSASKTEKEYVYSKAVETLQSRLLHPLAYAIFFLENTSHDSSDSNSSKHVNDHSASIEIQQSVLQGPPFNNTWNIILTEHCLQLLCSTVRRLMSPEFGHSTSESWVSLLLLNSTMERLVEFFSAIAKDDGKKLATSHGHGHGHNSTWSARREFLWQMREDLGHHIASMSKGSAKDTENTLTLDHVWFKAAYQEMARRGAIPHSPEELVPVLHGSAVKLNCAYCDDDDG</sequence>